<proteinExistence type="inferred from homology"/>
<keyword evidence="8" id="KW-0732">Signal</keyword>
<dbReference type="Proteomes" id="UP001176961">
    <property type="component" value="Unassembled WGS sequence"/>
</dbReference>
<dbReference type="GO" id="GO:0006644">
    <property type="term" value="P:phospholipid metabolic process"/>
    <property type="evidence" value="ECO:0007669"/>
    <property type="project" value="InterPro"/>
</dbReference>
<keyword evidence="8" id="KW-0443">Lipid metabolism</keyword>
<feature type="binding site" evidence="5">
    <location>
        <position position="49"/>
    </location>
    <ligand>
        <name>Ca(2+)</name>
        <dbReference type="ChEBI" id="CHEBI:29108"/>
    </ligand>
</feature>
<keyword evidence="5 8" id="KW-0106">Calcium</keyword>
<feature type="signal peptide" evidence="8">
    <location>
        <begin position="1"/>
        <end position="19"/>
    </location>
</feature>
<dbReference type="InterPro" id="IPR016090">
    <property type="entry name" value="PLA2-like_dom"/>
</dbReference>
<evidence type="ECO:0000256" key="5">
    <source>
        <dbReference type="PIRSR" id="PIRSR601211-2"/>
    </source>
</evidence>
<feature type="disulfide bond" evidence="6">
    <location>
        <begin position="71"/>
        <end position="117"/>
    </location>
</feature>
<comment type="subcellular location">
    <subcellularLocation>
        <location evidence="1 8">Secreted</location>
    </subcellularLocation>
</comment>
<feature type="binding site" evidence="5">
    <location>
        <position position="47"/>
    </location>
    <ligand>
        <name>Ca(2+)</name>
        <dbReference type="ChEBI" id="CHEBI:29108"/>
    </ligand>
</feature>
<feature type="disulfide bond" evidence="6">
    <location>
        <begin position="103"/>
        <end position="115"/>
    </location>
</feature>
<evidence type="ECO:0000256" key="1">
    <source>
        <dbReference type="ARBA" id="ARBA00004613"/>
    </source>
</evidence>
<comment type="caution">
    <text evidence="10">The sequence shown here is derived from an EMBL/GenBank/DDBJ whole genome shotgun (WGS) entry which is preliminary data.</text>
</comment>
<dbReference type="CDD" id="cd00125">
    <property type="entry name" value="PLA2c"/>
    <property type="match status" value="1"/>
</dbReference>
<comment type="cofactor">
    <cofactor evidence="5">
        <name>Ca(2+)</name>
        <dbReference type="ChEBI" id="CHEBI:29108"/>
    </cofactor>
    <text evidence="5">Binds 1 Ca(2+) ion per subunit.</text>
</comment>
<dbReference type="SUPFAM" id="SSF48619">
    <property type="entry name" value="Phospholipase A2, PLA2"/>
    <property type="match status" value="1"/>
</dbReference>
<dbReference type="EMBL" id="CATQJL010000223">
    <property type="protein sequence ID" value="CAJ0600207.1"/>
    <property type="molecule type" value="Genomic_DNA"/>
</dbReference>
<dbReference type="Pfam" id="PF00068">
    <property type="entry name" value="Phospholip_A2_1"/>
    <property type="match status" value="1"/>
</dbReference>
<gene>
    <name evidence="10" type="ORF">CYNAS_LOCUS12190</name>
</gene>
<keyword evidence="11" id="KW-1185">Reference proteome</keyword>
<organism evidence="10 11">
    <name type="scientific">Cylicocyclus nassatus</name>
    <name type="common">Nematode worm</name>
    <dbReference type="NCBI Taxonomy" id="53992"/>
    <lineage>
        <taxon>Eukaryota</taxon>
        <taxon>Metazoa</taxon>
        <taxon>Ecdysozoa</taxon>
        <taxon>Nematoda</taxon>
        <taxon>Chromadorea</taxon>
        <taxon>Rhabditida</taxon>
        <taxon>Rhabditina</taxon>
        <taxon>Rhabditomorpha</taxon>
        <taxon>Strongyloidea</taxon>
        <taxon>Strongylidae</taxon>
        <taxon>Cylicocyclus</taxon>
    </lineage>
</organism>
<keyword evidence="2 8" id="KW-0964">Secreted</keyword>
<feature type="domain" description="Phospholipase A2-like central" evidence="9">
    <location>
        <begin position="20"/>
        <end position="139"/>
    </location>
</feature>
<feature type="active site" evidence="4">
    <location>
        <position position="68"/>
    </location>
</feature>
<sequence length="176" mass="20663">MNLLCLLFLFATLFASVSPALWDLVNMMRKVLRVNPFNYINYGCYCGPGTGPITVPPVDGIDTCCYHHDHCYGDTKKLCKNSFREYYTNYSWTFNPKTKEIRCASWKTTCARALCECDVKVAKCFAYYTRLTGKKKGCTTNEYTKRWIRTKSRPFEPWHNQTMYNYYMTNGKYRLP</sequence>
<dbReference type="PANTHER" id="PTHR11716">
    <property type="entry name" value="PHOSPHOLIPASE A2 FAMILY MEMBER"/>
    <property type="match status" value="1"/>
</dbReference>
<evidence type="ECO:0000313" key="11">
    <source>
        <dbReference type="Proteomes" id="UP001176961"/>
    </source>
</evidence>
<dbReference type="InterPro" id="IPR033112">
    <property type="entry name" value="PLA2_Asp_AS"/>
</dbReference>
<dbReference type="GO" id="GO:0016042">
    <property type="term" value="P:lipid catabolic process"/>
    <property type="evidence" value="ECO:0007669"/>
    <property type="project" value="InterPro"/>
</dbReference>
<feature type="active site" evidence="4">
    <location>
        <position position="118"/>
    </location>
</feature>
<reference evidence="10" key="1">
    <citation type="submission" date="2023-07" db="EMBL/GenBank/DDBJ databases">
        <authorList>
            <consortium name="CYATHOMIX"/>
        </authorList>
    </citation>
    <scope>NUCLEOTIDE SEQUENCE</scope>
    <source>
        <strain evidence="10">N/A</strain>
    </source>
</reference>
<protein>
    <recommendedName>
        <fullName evidence="8">Phospholipase A2</fullName>
        <ecNumber evidence="8">3.1.1.4</ecNumber>
    </recommendedName>
</protein>
<evidence type="ECO:0000313" key="10">
    <source>
        <dbReference type="EMBL" id="CAJ0600207.1"/>
    </source>
</evidence>
<dbReference type="GO" id="GO:0005509">
    <property type="term" value="F:calcium ion binding"/>
    <property type="evidence" value="ECO:0007669"/>
    <property type="project" value="InterPro"/>
</dbReference>
<evidence type="ECO:0000256" key="2">
    <source>
        <dbReference type="ARBA" id="ARBA00022525"/>
    </source>
</evidence>
<dbReference type="AlphaFoldDB" id="A0AA36GXZ3"/>
<feature type="disulfide bond" evidence="6">
    <location>
        <begin position="79"/>
        <end position="110"/>
    </location>
</feature>
<keyword evidence="5" id="KW-0479">Metal-binding</keyword>
<dbReference type="PROSITE" id="PS00119">
    <property type="entry name" value="PA2_ASP"/>
    <property type="match status" value="1"/>
</dbReference>
<dbReference type="InterPro" id="IPR036444">
    <property type="entry name" value="PLipase_A2_dom_sf"/>
</dbReference>
<evidence type="ECO:0000256" key="7">
    <source>
        <dbReference type="RuleBase" id="RU003654"/>
    </source>
</evidence>
<keyword evidence="8" id="KW-0378">Hydrolase</keyword>
<feature type="chain" id="PRO_5041484472" description="Phospholipase A2" evidence="8">
    <location>
        <begin position="20"/>
        <end position="176"/>
    </location>
</feature>
<dbReference type="PROSITE" id="PS00118">
    <property type="entry name" value="PA2_HIS"/>
    <property type="match status" value="1"/>
</dbReference>
<evidence type="ECO:0000256" key="3">
    <source>
        <dbReference type="ARBA" id="ARBA00023157"/>
    </source>
</evidence>
<comment type="similarity">
    <text evidence="7">Belongs to the phospholipase A2 family.</text>
</comment>
<dbReference type="GO" id="GO:0005576">
    <property type="term" value="C:extracellular region"/>
    <property type="evidence" value="ECO:0007669"/>
    <property type="project" value="UniProtKB-SubCell"/>
</dbReference>
<evidence type="ECO:0000256" key="4">
    <source>
        <dbReference type="PIRSR" id="PIRSR601211-1"/>
    </source>
</evidence>
<evidence type="ECO:0000256" key="6">
    <source>
        <dbReference type="PIRSR" id="PIRSR601211-3"/>
    </source>
</evidence>
<keyword evidence="3 6" id="KW-1015">Disulfide bond</keyword>
<accession>A0AA36GXZ3</accession>
<comment type="catalytic activity">
    <reaction evidence="8">
        <text>a 1,2-diacyl-sn-glycero-3-phosphocholine + H2O = a 1-acyl-sn-glycero-3-phosphocholine + a fatty acid + H(+)</text>
        <dbReference type="Rhea" id="RHEA:15801"/>
        <dbReference type="ChEBI" id="CHEBI:15377"/>
        <dbReference type="ChEBI" id="CHEBI:15378"/>
        <dbReference type="ChEBI" id="CHEBI:28868"/>
        <dbReference type="ChEBI" id="CHEBI:57643"/>
        <dbReference type="ChEBI" id="CHEBI:58168"/>
        <dbReference type="EC" id="3.1.1.4"/>
    </reaction>
</comment>
<evidence type="ECO:0000256" key="8">
    <source>
        <dbReference type="RuleBase" id="RU361236"/>
    </source>
</evidence>
<dbReference type="Gene3D" id="1.20.90.10">
    <property type="entry name" value="Phospholipase A2 domain"/>
    <property type="match status" value="1"/>
</dbReference>
<evidence type="ECO:0000259" key="9">
    <source>
        <dbReference type="SMART" id="SM00085"/>
    </source>
</evidence>
<name>A0AA36GXZ3_CYLNA</name>
<dbReference type="GO" id="GO:0050482">
    <property type="term" value="P:arachidonate secretion"/>
    <property type="evidence" value="ECO:0007669"/>
    <property type="project" value="InterPro"/>
</dbReference>
<feature type="disulfide bond" evidence="6">
    <location>
        <begin position="46"/>
        <end position="65"/>
    </location>
</feature>
<feature type="binding site" evidence="5">
    <location>
        <position position="69"/>
    </location>
    <ligand>
        <name>Ca(2+)</name>
        <dbReference type="ChEBI" id="CHEBI:29108"/>
    </ligand>
</feature>
<dbReference type="PANTHER" id="PTHR11716:SF107">
    <property type="entry name" value="PHOSPHOLIPASE A2"/>
    <property type="match status" value="1"/>
</dbReference>
<dbReference type="PRINTS" id="PR00389">
    <property type="entry name" value="PHPHLIPASEA2"/>
</dbReference>
<dbReference type="InterPro" id="IPR033113">
    <property type="entry name" value="PLA2_histidine"/>
</dbReference>
<dbReference type="InterPro" id="IPR001211">
    <property type="entry name" value="PLA2"/>
</dbReference>
<dbReference type="GO" id="GO:0004623">
    <property type="term" value="F:phospholipase A2 activity"/>
    <property type="evidence" value="ECO:0007669"/>
    <property type="project" value="UniProtKB-EC"/>
</dbReference>
<dbReference type="SMART" id="SM00085">
    <property type="entry name" value="PA2c"/>
    <property type="match status" value="1"/>
</dbReference>
<feature type="binding site" evidence="5">
    <location>
        <position position="45"/>
    </location>
    <ligand>
        <name>Ca(2+)</name>
        <dbReference type="ChEBI" id="CHEBI:29108"/>
    </ligand>
</feature>
<dbReference type="EC" id="3.1.1.4" evidence="8"/>
<feature type="disulfide bond" evidence="6">
    <location>
        <begin position="64"/>
        <end position="124"/>
    </location>
</feature>